<dbReference type="SUPFAM" id="SSF63380">
    <property type="entry name" value="Riboflavin synthase domain-like"/>
    <property type="match status" value="1"/>
</dbReference>
<dbReference type="Pfam" id="PF04954">
    <property type="entry name" value="SIP"/>
    <property type="match status" value="1"/>
</dbReference>
<dbReference type="EMBL" id="JBFRUW010000064">
    <property type="protein sequence ID" value="MFA0570109.1"/>
    <property type="molecule type" value="Genomic_DNA"/>
</dbReference>
<feature type="domain" description="FAD-binding FR-type" evidence="2">
    <location>
        <begin position="4"/>
        <end position="123"/>
    </location>
</feature>
<dbReference type="InterPro" id="IPR007037">
    <property type="entry name" value="SIP_rossman_dom"/>
</dbReference>
<dbReference type="Proteomes" id="UP001570417">
    <property type="component" value="Unassembled WGS sequence"/>
</dbReference>
<comment type="similarity">
    <text evidence="1">Belongs to the SIP oxidoreductase family.</text>
</comment>
<comment type="caution">
    <text evidence="3">The sequence shown here is derived from an EMBL/GenBank/DDBJ whole genome shotgun (WGS) entry which is preliminary data.</text>
</comment>
<evidence type="ECO:0000313" key="4">
    <source>
        <dbReference type="Proteomes" id="UP001570417"/>
    </source>
</evidence>
<dbReference type="PROSITE" id="PS51384">
    <property type="entry name" value="FAD_FR"/>
    <property type="match status" value="1"/>
</dbReference>
<evidence type="ECO:0000256" key="1">
    <source>
        <dbReference type="ARBA" id="ARBA00035644"/>
    </source>
</evidence>
<dbReference type="CDD" id="cd06193">
    <property type="entry name" value="siderophore_interacting"/>
    <property type="match status" value="1"/>
</dbReference>
<dbReference type="InterPro" id="IPR039374">
    <property type="entry name" value="SIP_fam"/>
</dbReference>
<proteinExistence type="inferred from homology"/>
<protein>
    <submittedName>
        <fullName evidence="3">Siderophore-interacting protein</fullName>
    </submittedName>
</protein>
<dbReference type="Gene3D" id="3.40.50.80">
    <property type="entry name" value="Nucleotide-binding domain of ferredoxin-NADP reductase (FNR) module"/>
    <property type="match status" value="1"/>
</dbReference>
<evidence type="ECO:0000259" key="2">
    <source>
        <dbReference type="PROSITE" id="PS51384"/>
    </source>
</evidence>
<accession>A0ABV4NGF7</accession>
<evidence type="ECO:0000313" key="3">
    <source>
        <dbReference type="EMBL" id="MFA0570109.1"/>
    </source>
</evidence>
<dbReference type="Pfam" id="PF08021">
    <property type="entry name" value="FAD_binding_9"/>
    <property type="match status" value="1"/>
</dbReference>
<dbReference type="Gene3D" id="2.40.30.10">
    <property type="entry name" value="Translation factors"/>
    <property type="match status" value="1"/>
</dbReference>
<name>A0ABV4NGF7_9VIBR</name>
<reference evidence="3 4" key="1">
    <citation type="journal article" date="2024" name="ISME J.">
        <title>Tailless and filamentous prophages are predominant in marine Vibrio.</title>
        <authorList>
            <person name="Steensen K."/>
            <person name="Seneca J."/>
            <person name="Bartlau N."/>
            <person name="Yu X.A."/>
            <person name="Hussain F.A."/>
            <person name="Polz M.F."/>
        </authorList>
    </citation>
    <scope>NUCLEOTIDE SEQUENCE [LARGE SCALE GENOMIC DNA]</scope>
    <source>
        <strain evidence="3 4">10N.222.51.A1</strain>
    </source>
</reference>
<dbReference type="RefSeq" id="WP_372267449.1">
    <property type="nucleotide sequence ID" value="NZ_JBFRUW010000064.1"/>
</dbReference>
<dbReference type="InterPro" id="IPR017927">
    <property type="entry name" value="FAD-bd_FR_type"/>
</dbReference>
<dbReference type="PANTHER" id="PTHR30157:SF0">
    <property type="entry name" value="NADPH-DEPENDENT FERRIC-CHELATE REDUCTASE"/>
    <property type="match status" value="1"/>
</dbReference>
<dbReference type="InterPro" id="IPR017938">
    <property type="entry name" value="Riboflavin_synthase-like_b-brl"/>
</dbReference>
<dbReference type="InterPro" id="IPR039261">
    <property type="entry name" value="FNR_nucleotide-bd"/>
</dbReference>
<keyword evidence="4" id="KW-1185">Reference proteome</keyword>
<dbReference type="PANTHER" id="PTHR30157">
    <property type="entry name" value="FERRIC REDUCTASE, NADPH-DEPENDENT"/>
    <property type="match status" value="1"/>
</dbReference>
<organism evidence="3 4">
    <name type="scientific">Vibrio gallaecicus</name>
    <dbReference type="NCBI Taxonomy" id="552386"/>
    <lineage>
        <taxon>Bacteria</taxon>
        <taxon>Pseudomonadati</taxon>
        <taxon>Pseudomonadota</taxon>
        <taxon>Gammaproteobacteria</taxon>
        <taxon>Vibrionales</taxon>
        <taxon>Vibrionaceae</taxon>
        <taxon>Vibrio</taxon>
    </lineage>
</organism>
<sequence length="265" mass="29278">MSKPSPITLSVTSSITITPNMQRITLHGEGLSNFPPECAGGYIKLLFTPSGSTDLTKLDQGARPTMRTYTIRQFNLDESSIEVDFVRHNTVDLQCGFAARWAMNAQPGDTISVAGPGLIQGLNLEADWFFLVADMTSLPALTAKLNQLPTNAIGHAVVLINSEDDKQQLDTPAGLNIDWIIEGESNSSLAAPSLADTVRQKEWLNGQVSVWSACEFESMRELRQYFRNEKEVVKENIYISSYWKRGVTEDGHKAIKRADAETLVN</sequence>
<gene>
    <name evidence="3" type="ORF">AB4566_17685</name>
</gene>
<dbReference type="InterPro" id="IPR013113">
    <property type="entry name" value="SIP_FAD-bd"/>
</dbReference>